<accession>A0A915L6G0</accession>
<evidence type="ECO:0000313" key="2">
    <source>
        <dbReference type="Proteomes" id="UP000887565"/>
    </source>
</evidence>
<proteinExistence type="predicted"/>
<dbReference type="Proteomes" id="UP000887565">
    <property type="component" value="Unplaced"/>
</dbReference>
<sequence>MRFAALTEQMQQLISTTAATTNTRNPPTPRPLRVSSGFHGEEMRDIYIPNETLPETEPAQVFGRPPIQ</sequence>
<organism evidence="2 3">
    <name type="scientific">Romanomermis culicivorax</name>
    <name type="common">Nematode worm</name>
    <dbReference type="NCBI Taxonomy" id="13658"/>
    <lineage>
        <taxon>Eukaryota</taxon>
        <taxon>Metazoa</taxon>
        <taxon>Ecdysozoa</taxon>
        <taxon>Nematoda</taxon>
        <taxon>Enoplea</taxon>
        <taxon>Dorylaimia</taxon>
        <taxon>Mermithida</taxon>
        <taxon>Mermithoidea</taxon>
        <taxon>Mermithidae</taxon>
        <taxon>Romanomermis</taxon>
    </lineage>
</organism>
<feature type="region of interest" description="Disordered" evidence="1">
    <location>
        <begin position="17"/>
        <end position="36"/>
    </location>
</feature>
<protein>
    <submittedName>
        <fullName evidence="3">Uncharacterized protein</fullName>
    </submittedName>
</protein>
<dbReference type="WBParaSite" id="nRc.2.0.1.t46098-RA">
    <property type="protein sequence ID" value="nRc.2.0.1.t46098-RA"/>
    <property type="gene ID" value="nRc.2.0.1.g46098"/>
</dbReference>
<name>A0A915L6G0_ROMCU</name>
<evidence type="ECO:0000256" key="1">
    <source>
        <dbReference type="SAM" id="MobiDB-lite"/>
    </source>
</evidence>
<evidence type="ECO:0000313" key="3">
    <source>
        <dbReference type="WBParaSite" id="nRc.2.0.1.t46098-RA"/>
    </source>
</evidence>
<dbReference type="AlphaFoldDB" id="A0A915L6G0"/>
<keyword evidence="2" id="KW-1185">Reference proteome</keyword>
<reference evidence="3" key="1">
    <citation type="submission" date="2022-11" db="UniProtKB">
        <authorList>
            <consortium name="WormBaseParasite"/>
        </authorList>
    </citation>
    <scope>IDENTIFICATION</scope>
</reference>